<protein>
    <submittedName>
        <fullName evidence="1">Uncharacterized protein</fullName>
    </submittedName>
</protein>
<name>A0A2R6WZA9_MARPO</name>
<evidence type="ECO:0000313" key="2">
    <source>
        <dbReference type="Proteomes" id="UP000244005"/>
    </source>
</evidence>
<organism evidence="1 2">
    <name type="scientific">Marchantia polymorpha</name>
    <name type="common">Common liverwort</name>
    <name type="synonym">Marchantia aquatica</name>
    <dbReference type="NCBI Taxonomy" id="3197"/>
    <lineage>
        <taxon>Eukaryota</taxon>
        <taxon>Viridiplantae</taxon>
        <taxon>Streptophyta</taxon>
        <taxon>Embryophyta</taxon>
        <taxon>Marchantiophyta</taxon>
        <taxon>Marchantiopsida</taxon>
        <taxon>Marchantiidae</taxon>
        <taxon>Marchantiales</taxon>
        <taxon>Marchantiaceae</taxon>
        <taxon>Marchantia</taxon>
    </lineage>
</organism>
<accession>A0A2R6WZA9</accession>
<dbReference type="AlphaFoldDB" id="A0A2R6WZA9"/>
<sequence>MLARGPRRAGSRKRRLPQVLYRHIRTEPMGELHSTGRQAEFGDGAAGGATAMWRPDPQNHCGHRKLVSCAVRSAERSGSSSHATVFGSQWTICLIALQGKARELWAGTPAGHRLTERATGGRQRGRRTSWIVDCELKTREEKTQKKLEGEIARNCCRVERRGGRVDVAWPGSTRGRHRRHR</sequence>
<dbReference type="Proteomes" id="UP000244005">
    <property type="component" value="Unassembled WGS sequence"/>
</dbReference>
<keyword evidence="2" id="KW-1185">Reference proteome</keyword>
<dbReference type="Gramene" id="Mp7g01060.1">
    <property type="protein sequence ID" value="Mp7g01060.1.cds1"/>
    <property type="gene ID" value="Mp7g01060"/>
</dbReference>
<evidence type="ECO:0000313" key="1">
    <source>
        <dbReference type="EMBL" id="PTQ39194.1"/>
    </source>
</evidence>
<dbReference type="EMBL" id="KZ772718">
    <property type="protein sequence ID" value="PTQ39194.1"/>
    <property type="molecule type" value="Genomic_DNA"/>
</dbReference>
<proteinExistence type="predicted"/>
<reference evidence="2" key="1">
    <citation type="journal article" date="2017" name="Cell">
        <title>Insights into land plant evolution garnered from the Marchantia polymorpha genome.</title>
        <authorList>
            <person name="Bowman J.L."/>
            <person name="Kohchi T."/>
            <person name="Yamato K.T."/>
            <person name="Jenkins J."/>
            <person name="Shu S."/>
            <person name="Ishizaki K."/>
            <person name="Yamaoka S."/>
            <person name="Nishihama R."/>
            <person name="Nakamura Y."/>
            <person name="Berger F."/>
            <person name="Adam C."/>
            <person name="Aki S.S."/>
            <person name="Althoff F."/>
            <person name="Araki T."/>
            <person name="Arteaga-Vazquez M.A."/>
            <person name="Balasubrmanian S."/>
            <person name="Barry K."/>
            <person name="Bauer D."/>
            <person name="Boehm C.R."/>
            <person name="Briginshaw L."/>
            <person name="Caballero-Perez J."/>
            <person name="Catarino B."/>
            <person name="Chen F."/>
            <person name="Chiyoda S."/>
            <person name="Chovatia M."/>
            <person name="Davies K.M."/>
            <person name="Delmans M."/>
            <person name="Demura T."/>
            <person name="Dierschke T."/>
            <person name="Dolan L."/>
            <person name="Dorantes-Acosta A.E."/>
            <person name="Eklund D.M."/>
            <person name="Florent S.N."/>
            <person name="Flores-Sandoval E."/>
            <person name="Fujiyama A."/>
            <person name="Fukuzawa H."/>
            <person name="Galik B."/>
            <person name="Grimanelli D."/>
            <person name="Grimwood J."/>
            <person name="Grossniklaus U."/>
            <person name="Hamada T."/>
            <person name="Haseloff J."/>
            <person name="Hetherington A.J."/>
            <person name="Higo A."/>
            <person name="Hirakawa Y."/>
            <person name="Hundley H.N."/>
            <person name="Ikeda Y."/>
            <person name="Inoue K."/>
            <person name="Inoue S.I."/>
            <person name="Ishida S."/>
            <person name="Jia Q."/>
            <person name="Kakita M."/>
            <person name="Kanazawa T."/>
            <person name="Kawai Y."/>
            <person name="Kawashima T."/>
            <person name="Kennedy M."/>
            <person name="Kinose K."/>
            <person name="Kinoshita T."/>
            <person name="Kohara Y."/>
            <person name="Koide E."/>
            <person name="Komatsu K."/>
            <person name="Kopischke S."/>
            <person name="Kubo M."/>
            <person name="Kyozuka J."/>
            <person name="Lagercrantz U."/>
            <person name="Lin S.S."/>
            <person name="Lindquist E."/>
            <person name="Lipzen A.M."/>
            <person name="Lu C.W."/>
            <person name="De Luna E."/>
            <person name="Martienssen R.A."/>
            <person name="Minamino N."/>
            <person name="Mizutani M."/>
            <person name="Mizutani M."/>
            <person name="Mochizuki N."/>
            <person name="Monte I."/>
            <person name="Mosher R."/>
            <person name="Nagasaki H."/>
            <person name="Nakagami H."/>
            <person name="Naramoto S."/>
            <person name="Nishitani K."/>
            <person name="Ohtani M."/>
            <person name="Okamoto T."/>
            <person name="Okumura M."/>
            <person name="Phillips J."/>
            <person name="Pollak B."/>
            <person name="Reinders A."/>
            <person name="Rovekamp M."/>
            <person name="Sano R."/>
            <person name="Sawa S."/>
            <person name="Schmid M.W."/>
            <person name="Shirakawa M."/>
            <person name="Solano R."/>
            <person name="Spunde A."/>
            <person name="Suetsugu N."/>
            <person name="Sugano S."/>
            <person name="Sugiyama A."/>
            <person name="Sun R."/>
            <person name="Suzuki Y."/>
            <person name="Takenaka M."/>
            <person name="Takezawa D."/>
            <person name="Tomogane H."/>
            <person name="Tsuzuki M."/>
            <person name="Ueda T."/>
            <person name="Umeda M."/>
            <person name="Ward J.M."/>
            <person name="Watanabe Y."/>
            <person name="Yazaki K."/>
            <person name="Yokoyama R."/>
            <person name="Yoshitake Y."/>
            <person name="Yotsui I."/>
            <person name="Zachgo S."/>
            <person name="Schmutz J."/>
        </authorList>
    </citation>
    <scope>NUCLEOTIDE SEQUENCE [LARGE SCALE GENOMIC DNA]</scope>
    <source>
        <strain evidence="2">Tak-1</strain>
    </source>
</reference>
<gene>
    <name evidence="1" type="ORF">MARPO_0046s0018</name>
</gene>